<keyword evidence="2" id="KW-1185">Reference proteome</keyword>
<evidence type="ECO:0000259" key="1">
    <source>
        <dbReference type="Pfam" id="PF05699"/>
    </source>
</evidence>
<reference evidence="3" key="1">
    <citation type="submission" date="2025-08" db="UniProtKB">
        <authorList>
            <consortium name="RefSeq"/>
        </authorList>
    </citation>
    <scope>IDENTIFICATION</scope>
    <source>
        <tissue evidence="3">Whole body</tissue>
    </source>
</reference>
<dbReference type="InterPro" id="IPR012337">
    <property type="entry name" value="RNaseH-like_sf"/>
</dbReference>
<name>A0A8B8FIW5_9HEMI</name>
<sequence length="694" mass="79594">MSKKIPSGTIPRENKSEIIIKSVNTEVNSEQSVELSSVDSEKNEESAPEMLSCCSYKGTNQNESFDIVFKNIIETSSDPTDIGHFKEIVLDAQTKRFIIENGHSKPKAKGPFAKNSDGRSFFEKYYFTVSKSGLKIERSWLCYSTILQKAYCRSCWLFGDRTSTGFQEIWTTGYCDWKHIVDGIKRHEQSHVYYISCLVYEKWFLNKTLNEELEQNIKKEKLFWRQVLERILNITLTLAMRSLPFRGHREELGSGKGENGNFICFIKLLAKYDPVLEKVINQEKDEYGNPKNVCVKETFLAFHEVVDQSASSLSELILQNIEKKGLSIAKCRGQGYDGAANMSDMYNGLQKRIKDIEPSAAYVHCSAHNLNLVVNDAVKEITEMKIFFDVVQRVFVFFGHSIVRWRILSDLIKESNSQNGLLIKKLNPTRWAGRYEAVFALKIRFVEIQKALTKVILCSSKCNFNDLLEEANIVAKSWSISTEFQNKRRKVVKRYFDELCTDMRLTCPESLFRVTIFNRTLDRLINQISKRISSFHELMLNFTCLQPSFLTSATDLELLNEATKLVNKYDKDISKTFTSEILAVRSTLKNQISQLNSTRDLAQLLMVKNHSLTASFSEVCTALLLFLTIPVTSASAERSFSKLKIIKGYLRSTMMQDHLSGLALISIEQETAREVDFENLIDMFAEAKARKKKF</sequence>
<dbReference type="SUPFAM" id="SSF53098">
    <property type="entry name" value="Ribonuclease H-like"/>
    <property type="match status" value="1"/>
</dbReference>
<dbReference type="PANTHER" id="PTHR45749">
    <property type="match status" value="1"/>
</dbReference>
<dbReference type="Proteomes" id="UP000694846">
    <property type="component" value="Unplaced"/>
</dbReference>
<evidence type="ECO:0000313" key="3">
    <source>
        <dbReference type="RefSeq" id="XP_025410295.1"/>
    </source>
</evidence>
<organism evidence="2 3">
    <name type="scientific">Sipha flava</name>
    <name type="common">yellow sugarcane aphid</name>
    <dbReference type="NCBI Taxonomy" id="143950"/>
    <lineage>
        <taxon>Eukaryota</taxon>
        <taxon>Metazoa</taxon>
        <taxon>Ecdysozoa</taxon>
        <taxon>Arthropoda</taxon>
        <taxon>Hexapoda</taxon>
        <taxon>Insecta</taxon>
        <taxon>Pterygota</taxon>
        <taxon>Neoptera</taxon>
        <taxon>Paraneoptera</taxon>
        <taxon>Hemiptera</taxon>
        <taxon>Sternorrhyncha</taxon>
        <taxon>Aphidomorpha</taxon>
        <taxon>Aphidoidea</taxon>
        <taxon>Aphididae</taxon>
        <taxon>Sipha</taxon>
    </lineage>
</organism>
<protein>
    <submittedName>
        <fullName evidence="3">Zinc finger MYM-type protein 1-like</fullName>
    </submittedName>
</protein>
<feature type="domain" description="HAT C-terminal dimerisation" evidence="1">
    <location>
        <begin position="615"/>
        <end position="670"/>
    </location>
</feature>
<dbReference type="PANTHER" id="PTHR45749:SF37">
    <property type="entry name" value="OS05G0311600 PROTEIN"/>
    <property type="match status" value="1"/>
</dbReference>
<dbReference type="GO" id="GO:0046983">
    <property type="term" value="F:protein dimerization activity"/>
    <property type="evidence" value="ECO:0007669"/>
    <property type="project" value="InterPro"/>
</dbReference>
<dbReference type="RefSeq" id="XP_025410295.1">
    <property type="nucleotide sequence ID" value="XM_025554510.1"/>
</dbReference>
<dbReference type="Pfam" id="PF05699">
    <property type="entry name" value="Dimer_Tnp_hAT"/>
    <property type="match status" value="1"/>
</dbReference>
<gene>
    <name evidence="3" type="primary">LOC112683458</name>
</gene>
<evidence type="ECO:0000313" key="2">
    <source>
        <dbReference type="Proteomes" id="UP000694846"/>
    </source>
</evidence>
<proteinExistence type="predicted"/>
<dbReference type="GeneID" id="112683458"/>
<dbReference type="InterPro" id="IPR008906">
    <property type="entry name" value="HATC_C_dom"/>
</dbReference>
<dbReference type="OrthoDB" id="6590142at2759"/>
<dbReference type="AlphaFoldDB" id="A0A8B8FIW5"/>
<accession>A0A8B8FIW5</accession>